<name>A0A4Z1NYP4_9PEZI</name>
<reference evidence="2 3" key="1">
    <citation type="submission" date="2019-04" db="EMBL/GenBank/DDBJ databases">
        <title>High contiguity whole genome sequence and gene annotation resource for two Venturia nashicola isolates.</title>
        <authorList>
            <person name="Prokchorchik M."/>
            <person name="Won K."/>
            <person name="Lee Y."/>
            <person name="Choi E.D."/>
            <person name="Segonzac C."/>
            <person name="Sohn K.H."/>
        </authorList>
    </citation>
    <scope>NUCLEOTIDE SEQUENCE [LARGE SCALE GENOMIC DNA]</scope>
    <source>
        <strain evidence="2 3">PRI2</strain>
    </source>
</reference>
<accession>A0A4Z1NYP4</accession>
<protein>
    <submittedName>
        <fullName evidence="2">Uncharacterized protein</fullName>
    </submittedName>
</protein>
<dbReference type="AlphaFoldDB" id="A0A4Z1NYP4"/>
<feature type="compositionally biased region" description="Acidic residues" evidence="1">
    <location>
        <begin position="130"/>
        <end position="139"/>
    </location>
</feature>
<dbReference type="Proteomes" id="UP000298493">
    <property type="component" value="Unassembled WGS sequence"/>
</dbReference>
<keyword evidence="3" id="KW-1185">Reference proteome</keyword>
<dbReference type="EMBL" id="SNSC02000018">
    <property type="protein sequence ID" value="TID16364.1"/>
    <property type="molecule type" value="Genomic_DNA"/>
</dbReference>
<feature type="region of interest" description="Disordered" evidence="1">
    <location>
        <begin position="118"/>
        <end position="153"/>
    </location>
</feature>
<sequence length="153" mass="17056">MAIPSAATFENEGKEYSEWTEAIQQGAINRIWPDANYAYVRTRQDADKPWNCFITVGKVESRQTWSAMVMVELAEGGMRVATGLDRRPAEWESTIGPLAAIEGLDMIVREHVGQAMNKSISYTRTRRDSMDEDDDDDGNLNDSGLLNVPPNGT</sequence>
<evidence type="ECO:0000313" key="3">
    <source>
        <dbReference type="Proteomes" id="UP000298493"/>
    </source>
</evidence>
<organism evidence="2 3">
    <name type="scientific">Venturia nashicola</name>
    <dbReference type="NCBI Taxonomy" id="86259"/>
    <lineage>
        <taxon>Eukaryota</taxon>
        <taxon>Fungi</taxon>
        <taxon>Dikarya</taxon>
        <taxon>Ascomycota</taxon>
        <taxon>Pezizomycotina</taxon>
        <taxon>Dothideomycetes</taxon>
        <taxon>Pleosporomycetidae</taxon>
        <taxon>Venturiales</taxon>
        <taxon>Venturiaceae</taxon>
        <taxon>Venturia</taxon>
    </lineage>
</organism>
<gene>
    <name evidence="2" type="ORF">E6O75_ATG11482</name>
</gene>
<evidence type="ECO:0000313" key="2">
    <source>
        <dbReference type="EMBL" id="TID16364.1"/>
    </source>
</evidence>
<comment type="caution">
    <text evidence="2">The sequence shown here is derived from an EMBL/GenBank/DDBJ whole genome shotgun (WGS) entry which is preliminary data.</text>
</comment>
<evidence type="ECO:0000256" key="1">
    <source>
        <dbReference type="SAM" id="MobiDB-lite"/>
    </source>
</evidence>
<proteinExistence type="predicted"/>